<feature type="disulfide bond" evidence="5">
    <location>
        <begin position="353"/>
        <end position="362"/>
    </location>
</feature>
<dbReference type="SUPFAM" id="SSF56436">
    <property type="entry name" value="C-type lectin-like"/>
    <property type="match status" value="1"/>
</dbReference>
<feature type="chain" id="PRO_5002934753" description="C-type lectin domain-containing protein" evidence="6">
    <location>
        <begin position="26"/>
        <end position="424"/>
    </location>
</feature>
<evidence type="ECO:0000313" key="9">
    <source>
        <dbReference type="EMBL" id="EEN48489.1"/>
    </source>
</evidence>
<comment type="caution">
    <text evidence="5">Lacks conserved residue(s) required for the propagation of feature annotation.</text>
</comment>
<dbReference type="SUPFAM" id="SSF57196">
    <property type="entry name" value="EGF/Laminin"/>
    <property type="match status" value="2"/>
</dbReference>
<feature type="domain" description="EGF-like" evidence="7">
    <location>
        <begin position="327"/>
        <end position="363"/>
    </location>
</feature>
<dbReference type="PROSITE" id="PS00010">
    <property type="entry name" value="ASX_HYDROXYL"/>
    <property type="match status" value="1"/>
</dbReference>
<dbReference type="Gene3D" id="3.10.100.10">
    <property type="entry name" value="Mannose-Binding Protein A, subunit A"/>
    <property type="match status" value="1"/>
</dbReference>
<dbReference type="FunFam" id="2.10.25.10:FF:000143">
    <property type="entry name" value="Protein crumbs 1"/>
    <property type="match status" value="1"/>
</dbReference>
<dbReference type="GO" id="GO:0005509">
    <property type="term" value="F:calcium ion binding"/>
    <property type="evidence" value="ECO:0007669"/>
    <property type="project" value="InterPro"/>
</dbReference>
<dbReference type="InterPro" id="IPR001881">
    <property type="entry name" value="EGF-like_Ca-bd_dom"/>
</dbReference>
<dbReference type="InParanoid" id="C3ZG14"/>
<dbReference type="InterPro" id="IPR018097">
    <property type="entry name" value="EGF_Ca-bd_CS"/>
</dbReference>
<dbReference type="SMART" id="SM00181">
    <property type="entry name" value="EGF"/>
    <property type="match status" value="2"/>
</dbReference>
<dbReference type="InterPro" id="IPR000152">
    <property type="entry name" value="EGF-type_Asp/Asn_hydroxyl_site"/>
</dbReference>
<dbReference type="PROSITE" id="PS01186">
    <property type="entry name" value="EGF_2"/>
    <property type="match status" value="2"/>
</dbReference>
<dbReference type="InterPro" id="IPR016187">
    <property type="entry name" value="CTDL_fold"/>
</dbReference>
<sequence length="424" mass="46048">MNGIKIQQELLVLLTTLVTLENTLGKVIVFKSAKVKVTDEGQEYTLQFDVWIDGGQSAERQVAAASCTTPNVPNGYIDGGTSHNSLGYVRRNTGHPGYYLTSSSNSSYRCYGGYRYPLNPSATCSACRSITNCETYIPCTGPTDARCAKCRNEVAGMAYQLSSDGTSCTTAIHNNKCYRFSNNSLSHKEASIVCANMKGKLVDIHDATDQQILLSYIQGADFSYWTAIKSRTPDLFHPDGSSFSALSPWMSDYPYAPGDVCVLLDSSSGYRGEFHMCAEHQNYICESDIDLCGPNECLNGGNCIACFSDFSMCRCHPGYTGAFCEIDIDECSSSPCQNGGTCVDGVNAFSCNCVRGYTGVFCETDIDWCDPDPCPSDWMCVDGVPGFHCDAPMRGGTAFCSSFPCGPGWICAEKDQNGYSCIRE</sequence>
<feature type="domain" description="C-type lectin" evidence="8">
    <location>
        <begin position="173"/>
        <end position="286"/>
    </location>
</feature>
<dbReference type="PANTHER" id="PTHR12916:SF9">
    <property type="entry name" value="NEUROGENIC LOCUS NOTCH HOMOLOG PROTEIN 1-RELATED"/>
    <property type="match status" value="1"/>
</dbReference>
<evidence type="ECO:0008006" key="10">
    <source>
        <dbReference type="Google" id="ProtNLM"/>
    </source>
</evidence>
<keyword evidence="6" id="KW-0732">Signal</keyword>
<dbReference type="CDD" id="cd00037">
    <property type="entry name" value="CLECT"/>
    <property type="match status" value="1"/>
</dbReference>
<dbReference type="PRINTS" id="PR00010">
    <property type="entry name" value="EGFBLOOD"/>
</dbReference>
<dbReference type="PROSITE" id="PS50026">
    <property type="entry name" value="EGF_3"/>
    <property type="match status" value="2"/>
</dbReference>
<dbReference type="eggNOG" id="KOG1217">
    <property type="taxonomic scope" value="Eukaryota"/>
</dbReference>
<dbReference type="InterPro" id="IPR016186">
    <property type="entry name" value="C-type_lectin-like/link_sf"/>
</dbReference>
<dbReference type="SMART" id="SM00034">
    <property type="entry name" value="CLECT"/>
    <property type="match status" value="1"/>
</dbReference>
<evidence type="ECO:0000256" key="1">
    <source>
        <dbReference type="ARBA" id="ARBA00022536"/>
    </source>
</evidence>
<accession>C3ZG14</accession>
<keyword evidence="4" id="KW-0325">Glycoprotein</keyword>
<organism>
    <name type="scientific">Branchiostoma floridae</name>
    <name type="common">Florida lancelet</name>
    <name type="synonym">Amphioxus</name>
    <dbReference type="NCBI Taxonomy" id="7739"/>
    <lineage>
        <taxon>Eukaryota</taxon>
        <taxon>Metazoa</taxon>
        <taxon>Chordata</taxon>
        <taxon>Cephalochordata</taxon>
        <taxon>Leptocardii</taxon>
        <taxon>Amphioxiformes</taxon>
        <taxon>Branchiostomatidae</taxon>
        <taxon>Branchiostoma</taxon>
    </lineage>
</organism>
<keyword evidence="3 5" id="KW-1015">Disulfide bond</keyword>
<dbReference type="Pfam" id="PF00008">
    <property type="entry name" value="EGF"/>
    <property type="match status" value="1"/>
</dbReference>
<dbReference type="PANTHER" id="PTHR12916">
    <property type="entry name" value="CYTOCHROME C OXIDASE POLYPEPTIDE VIC-2"/>
    <property type="match status" value="1"/>
</dbReference>
<name>C3ZG14_BRAFL</name>
<evidence type="ECO:0000259" key="8">
    <source>
        <dbReference type="PROSITE" id="PS50041"/>
    </source>
</evidence>
<keyword evidence="1 5" id="KW-0245">EGF-like domain</keyword>
<proteinExistence type="predicted"/>
<dbReference type="InterPro" id="IPR001304">
    <property type="entry name" value="C-type_lectin-like"/>
</dbReference>
<dbReference type="AlphaFoldDB" id="C3ZG14"/>
<dbReference type="PROSITE" id="PS00022">
    <property type="entry name" value="EGF_1"/>
    <property type="match status" value="2"/>
</dbReference>
<dbReference type="Gene3D" id="2.10.25.10">
    <property type="entry name" value="Laminin"/>
    <property type="match status" value="2"/>
</dbReference>
<evidence type="ECO:0000259" key="7">
    <source>
        <dbReference type="PROSITE" id="PS50026"/>
    </source>
</evidence>
<dbReference type="InterPro" id="IPR000742">
    <property type="entry name" value="EGF"/>
</dbReference>
<evidence type="ECO:0000256" key="5">
    <source>
        <dbReference type="PROSITE-ProRule" id="PRU00076"/>
    </source>
</evidence>
<dbReference type="PROSITE" id="PS50041">
    <property type="entry name" value="C_TYPE_LECTIN_2"/>
    <property type="match status" value="1"/>
</dbReference>
<dbReference type="SMART" id="SM00179">
    <property type="entry name" value="EGF_CA"/>
    <property type="match status" value="3"/>
</dbReference>
<dbReference type="STRING" id="7739.C3ZG14"/>
<feature type="domain" description="EGF-like" evidence="7">
    <location>
        <begin position="288"/>
        <end position="325"/>
    </location>
</feature>
<evidence type="ECO:0000256" key="6">
    <source>
        <dbReference type="SAM" id="SignalP"/>
    </source>
</evidence>
<evidence type="ECO:0000256" key="2">
    <source>
        <dbReference type="ARBA" id="ARBA00022737"/>
    </source>
</evidence>
<dbReference type="PROSITE" id="PS01187">
    <property type="entry name" value="EGF_CA"/>
    <property type="match status" value="1"/>
</dbReference>
<keyword evidence="2" id="KW-0677">Repeat</keyword>
<dbReference type="Pfam" id="PF00059">
    <property type="entry name" value="Lectin_C"/>
    <property type="match status" value="1"/>
</dbReference>
<evidence type="ECO:0000256" key="4">
    <source>
        <dbReference type="ARBA" id="ARBA00023180"/>
    </source>
</evidence>
<evidence type="ECO:0000256" key="3">
    <source>
        <dbReference type="ARBA" id="ARBA00023157"/>
    </source>
</evidence>
<dbReference type="CDD" id="cd00054">
    <property type="entry name" value="EGF_CA"/>
    <property type="match status" value="2"/>
</dbReference>
<feature type="disulfide bond" evidence="5">
    <location>
        <begin position="315"/>
        <end position="324"/>
    </location>
</feature>
<dbReference type="EMBL" id="GG666616">
    <property type="protein sequence ID" value="EEN48489.1"/>
    <property type="molecule type" value="Genomic_DNA"/>
</dbReference>
<feature type="signal peptide" evidence="6">
    <location>
        <begin position="1"/>
        <end position="25"/>
    </location>
</feature>
<gene>
    <name evidence="9" type="ORF">BRAFLDRAFT_68964</name>
</gene>
<reference evidence="9" key="1">
    <citation type="journal article" date="2008" name="Nature">
        <title>The amphioxus genome and the evolution of the chordate karyotype.</title>
        <authorList>
            <consortium name="US DOE Joint Genome Institute (JGI-PGF)"/>
            <person name="Putnam N.H."/>
            <person name="Butts T."/>
            <person name="Ferrier D.E.K."/>
            <person name="Furlong R.F."/>
            <person name="Hellsten U."/>
            <person name="Kawashima T."/>
            <person name="Robinson-Rechavi M."/>
            <person name="Shoguchi E."/>
            <person name="Terry A."/>
            <person name="Yu J.-K."/>
            <person name="Benito-Gutierrez E.L."/>
            <person name="Dubchak I."/>
            <person name="Garcia-Fernandez J."/>
            <person name="Gibson-Brown J.J."/>
            <person name="Grigoriev I.V."/>
            <person name="Horton A.C."/>
            <person name="de Jong P.J."/>
            <person name="Jurka J."/>
            <person name="Kapitonov V.V."/>
            <person name="Kohara Y."/>
            <person name="Kuroki Y."/>
            <person name="Lindquist E."/>
            <person name="Lucas S."/>
            <person name="Osoegawa K."/>
            <person name="Pennacchio L.A."/>
            <person name="Salamov A.A."/>
            <person name="Satou Y."/>
            <person name="Sauka-Spengler T."/>
            <person name="Schmutz J."/>
            <person name="Shin-I T."/>
            <person name="Toyoda A."/>
            <person name="Bronner-Fraser M."/>
            <person name="Fujiyama A."/>
            <person name="Holland L.Z."/>
            <person name="Holland P.W.H."/>
            <person name="Satoh N."/>
            <person name="Rokhsar D.S."/>
        </authorList>
    </citation>
    <scope>NUCLEOTIDE SEQUENCE [LARGE SCALE GENOMIC DNA]</scope>
    <source>
        <strain evidence="9">S238N-H82</strain>
        <tissue evidence="9">Testes</tissue>
    </source>
</reference>
<protein>
    <recommendedName>
        <fullName evidence="10">C-type lectin domain-containing protein</fullName>
    </recommendedName>
</protein>